<evidence type="ECO:0000256" key="2">
    <source>
        <dbReference type="SAM" id="Phobius"/>
    </source>
</evidence>
<keyword evidence="2" id="KW-0472">Membrane</keyword>
<feature type="transmembrane region" description="Helical" evidence="2">
    <location>
        <begin position="53"/>
        <end position="76"/>
    </location>
</feature>
<feature type="transmembrane region" description="Helical" evidence="2">
    <location>
        <begin position="20"/>
        <end position="41"/>
    </location>
</feature>
<evidence type="ECO:0000313" key="4">
    <source>
        <dbReference type="Proteomes" id="UP000639403"/>
    </source>
</evidence>
<organism evidence="3 4">
    <name type="scientific">Rhodonia placenta</name>
    <dbReference type="NCBI Taxonomy" id="104341"/>
    <lineage>
        <taxon>Eukaryota</taxon>
        <taxon>Fungi</taxon>
        <taxon>Dikarya</taxon>
        <taxon>Basidiomycota</taxon>
        <taxon>Agaricomycotina</taxon>
        <taxon>Agaricomycetes</taxon>
        <taxon>Polyporales</taxon>
        <taxon>Adustoporiaceae</taxon>
        <taxon>Rhodonia</taxon>
    </lineage>
</organism>
<keyword evidence="2" id="KW-1133">Transmembrane helix</keyword>
<feature type="transmembrane region" description="Helical" evidence="2">
    <location>
        <begin position="123"/>
        <end position="144"/>
    </location>
</feature>
<dbReference type="PANTHER" id="PTHR40465:SF1">
    <property type="entry name" value="DUF6534 DOMAIN-CONTAINING PROTEIN"/>
    <property type="match status" value="1"/>
</dbReference>
<comment type="caution">
    <text evidence="3">The sequence shown here is derived from an EMBL/GenBank/DDBJ whole genome shotgun (WGS) entry which is preliminary data.</text>
</comment>
<name>A0A8H7TYA8_9APHY</name>
<dbReference type="PANTHER" id="PTHR40465">
    <property type="entry name" value="CHROMOSOME 1, WHOLE GENOME SHOTGUN SEQUENCE"/>
    <property type="match status" value="1"/>
</dbReference>
<dbReference type="Proteomes" id="UP000639403">
    <property type="component" value="Unassembled WGS sequence"/>
</dbReference>
<feature type="transmembrane region" description="Helical" evidence="2">
    <location>
        <begin position="164"/>
        <end position="180"/>
    </location>
</feature>
<feature type="transmembrane region" description="Helical" evidence="2">
    <location>
        <begin position="88"/>
        <end position="111"/>
    </location>
</feature>
<reference evidence="3" key="2">
    <citation type="journal article" name="Front. Microbiol.">
        <title>Degradative Capacity of Two Strains of Rhodonia placenta: From Phenotype to Genotype.</title>
        <authorList>
            <person name="Kolle M."/>
            <person name="Horta M.A.C."/>
            <person name="Nowrousian M."/>
            <person name="Ohm R.A."/>
            <person name="Benz J.P."/>
            <person name="Pilgard A."/>
        </authorList>
    </citation>
    <scope>NUCLEOTIDE SEQUENCE</scope>
    <source>
        <strain evidence="3">FPRL280</strain>
    </source>
</reference>
<proteinExistence type="predicted"/>
<protein>
    <submittedName>
        <fullName evidence="3">Uncharacterized protein</fullName>
    </submittedName>
</protein>
<gene>
    <name evidence="3" type="ORF">IEO21_09366</name>
</gene>
<sequence length="243" mass="26801">MSTPTVIAIEAHQIQESFGAIFIGSFISMILFGLGIAQLYIYRGRFTCDRRALRYFVLFIFLLDTASAIFTAWWMYYLFVSNWGDAGIFLTGNWCGAFAGGAIFLVVKKLADIATNVIRPAGIVWLLSAAIGDIMIAASISWFLQSHKSGFKASDQLLDRVIRGLLTATIAVIDLILFLSSDKPNHIDLLTTLVLTKPPEVLVHVEAHQMVDIVKQDAEWTQGPQHAMDVSKSDPGWAGCSQN</sequence>
<accession>A0A8H7TYA8</accession>
<evidence type="ECO:0000256" key="1">
    <source>
        <dbReference type="SAM" id="MobiDB-lite"/>
    </source>
</evidence>
<keyword evidence="2" id="KW-0812">Transmembrane</keyword>
<evidence type="ECO:0000313" key="3">
    <source>
        <dbReference type="EMBL" id="KAF9804493.1"/>
    </source>
</evidence>
<dbReference type="EMBL" id="JADOXO010000435">
    <property type="protein sequence ID" value="KAF9804493.1"/>
    <property type="molecule type" value="Genomic_DNA"/>
</dbReference>
<dbReference type="AlphaFoldDB" id="A0A8H7TYA8"/>
<reference evidence="3" key="1">
    <citation type="submission" date="2020-11" db="EMBL/GenBank/DDBJ databases">
        <authorList>
            <person name="Koelle M."/>
            <person name="Horta M.A.C."/>
            <person name="Nowrousian M."/>
            <person name="Ohm R.A."/>
            <person name="Benz P."/>
            <person name="Pilgard A."/>
        </authorList>
    </citation>
    <scope>NUCLEOTIDE SEQUENCE</scope>
    <source>
        <strain evidence="3">FPRL280</strain>
    </source>
</reference>
<feature type="region of interest" description="Disordered" evidence="1">
    <location>
        <begin position="222"/>
        <end position="243"/>
    </location>
</feature>